<name>A0A8J3X897_9ACTN</name>
<proteinExistence type="predicted"/>
<keyword evidence="3" id="KW-1185">Reference proteome</keyword>
<dbReference type="RefSeq" id="WP_203955854.1">
    <property type="nucleotide sequence ID" value="NZ_BOOO01000031.1"/>
</dbReference>
<dbReference type="SUPFAM" id="SSF53756">
    <property type="entry name" value="UDP-Glycosyltransferase/glycogen phosphorylase"/>
    <property type="match status" value="1"/>
</dbReference>
<dbReference type="AlphaFoldDB" id="A0A8J3X897"/>
<evidence type="ECO:0000256" key="1">
    <source>
        <dbReference type="SAM" id="MobiDB-lite"/>
    </source>
</evidence>
<gene>
    <name evidence="2" type="ORF">Pmi06nite_53840</name>
</gene>
<evidence type="ECO:0000313" key="2">
    <source>
        <dbReference type="EMBL" id="GII31942.1"/>
    </source>
</evidence>
<organism evidence="2 3">
    <name type="scientific">Planotetraspora mira</name>
    <dbReference type="NCBI Taxonomy" id="58121"/>
    <lineage>
        <taxon>Bacteria</taxon>
        <taxon>Bacillati</taxon>
        <taxon>Actinomycetota</taxon>
        <taxon>Actinomycetes</taxon>
        <taxon>Streptosporangiales</taxon>
        <taxon>Streptosporangiaceae</taxon>
        <taxon>Planotetraspora</taxon>
    </lineage>
</organism>
<protein>
    <recommendedName>
        <fullName evidence="4">Glycosyltransferase</fullName>
    </recommendedName>
</protein>
<reference evidence="2 3" key="1">
    <citation type="submission" date="2021-01" db="EMBL/GenBank/DDBJ databases">
        <title>Whole genome shotgun sequence of Planotetraspora mira NBRC 15435.</title>
        <authorList>
            <person name="Komaki H."/>
            <person name="Tamura T."/>
        </authorList>
    </citation>
    <scope>NUCLEOTIDE SEQUENCE [LARGE SCALE GENOMIC DNA]</scope>
    <source>
        <strain evidence="2 3">NBRC 15435</strain>
    </source>
</reference>
<dbReference type="EMBL" id="BOOO01000031">
    <property type="protein sequence ID" value="GII31942.1"/>
    <property type="molecule type" value="Genomic_DNA"/>
</dbReference>
<comment type="caution">
    <text evidence="2">The sequence shown here is derived from an EMBL/GenBank/DDBJ whole genome shotgun (WGS) entry which is preliminary data.</text>
</comment>
<feature type="region of interest" description="Disordered" evidence="1">
    <location>
        <begin position="57"/>
        <end position="78"/>
    </location>
</feature>
<evidence type="ECO:0000313" key="3">
    <source>
        <dbReference type="Proteomes" id="UP000650628"/>
    </source>
</evidence>
<evidence type="ECO:0008006" key="4">
    <source>
        <dbReference type="Google" id="ProtNLM"/>
    </source>
</evidence>
<sequence>MRVLLSAYGSRGDVGQMAGLAVRLREPGAQVRMCAPPDKEFAELPAGAGLPLVPVGPPMGPMVRPSSTADAPRRMSEPAAQFDPVAAAAEGCDALADRSQ</sequence>
<accession>A0A8J3X897</accession>
<dbReference type="Proteomes" id="UP000650628">
    <property type="component" value="Unassembled WGS sequence"/>
</dbReference>
<dbReference type="Gene3D" id="3.40.50.2000">
    <property type="entry name" value="Glycogen Phosphorylase B"/>
    <property type="match status" value="1"/>
</dbReference>